<dbReference type="PANTHER" id="PTHR12399:SF0">
    <property type="entry name" value="EUKARYOTIC TRANSLATION INITIATION FACTOR 3 SUBUNIT D"/>
    <property type="match status" value="1"/>
</dbReference>
<evidence type="ECO:0000256" key="6">
    <source>
        <dbReference type="SAM" id="MobiDB-lite"/>
    </source>
</evidence>
<feature type="region of interest" description="Disordered" evidence="6">
    <location>
        <begin position="46"/>
        <end position="72"/>
    </location>
</feature>
<accession>A0AAN6ZB28</accession>
<evidence type="ECO:0000256" key="1">
    <source>
        <dbReference type="ARBA" id="ARBA00022490"/>
    </source>
</evidence>
<organism evidence="7 8">
    <name type="scientific">Trichocladium antarcticum</name>
    <dbReference type="NCBI Taxonomy" id="1450529"/>
    <lineage>
        <taxon>Eukaryota</taxon>
        <taxon>Fungi</taxon>
        <taxon>Dikarya</taxon>
        <taxon>Ascomycota</taxon>
        <taxon>Pezizomycotina</taxon>
        <taxon>Sordariomycetes</taxon>
        <taxon>Sordariomycetidae</taxon>
        <taxon>Sordariales</taxon>
        <taxon>Chaetomiaceae</taxon>
        <taxon>Trichocladium</taxon>
    </lineage>
</organism>
<dbReference type="GO" id="GO:0001732">
    <property type="term" value="P:formation of cytoplasmic translation initiation complex"/>
    <property type="evidence" value="ECO:0007669"/>
    <property type="project" value="UniProtKB-UniRule"/>
</dbReference>
<keyword evidence="2 5" id="KW-0396">Initiation factor</keyword>
<dbReference type="GO" id="GO:0033290">
    <property type="term" value="C:eukaryotic 48S preinitiation complex"/>
    <property type="evidence" value="ECO:0007669"/>
    <property type="project" value="UniProtKB-UniRule"/>
</dbReference>
<evidence type="ECO:0000256" key="4">
    <source>
        <dbReference type="ARBA" id="ARBA00022917"/>
    </source>
</evidence>
<dbReference type="Proteomes" id="UP001304895">
    <property type="component" value="Unassembled WGS sequence"/>
</dbReference>
<feature type="region of interest" description="RNA gate" evidence="5">
    <location>
        <begin position="312"/>
        <end position="326"/>
    </location>
</feature>
<feature type="compositionally biased region" description="Basic and acidic residues" evidence="6">
    <location>
        <begin position="46"/>
        <end position="66"/>
    </location>
</feature>
<comment type="similarity">
    <text evidence="5">Belongs to the eIF-3 subunit D family.</text>
</comment>
<dbReference type="PANTHER" id="PTHR12399">
    <property type="entry name" value="EUKARYOTIC TRANSLATION INITIATION FACTOR 3 SUBUNIT 7"/>
    <property type="match status" value="1"/>
</dbReference>
<name>A0AAN6ZB28_9PEZI</name>
<feature type="compositionally biased region" description="Gly residues" evidence="6">
    <location>
        <begin position="128"/>
        <end position="141"/>
    </location>
</feature>
<feature type="region of interest" description="Disordered" evidence="6">
    <location>
        <begin position="121"/>
        <end position="178"/>
    </location>
</feature>
<reference evidence="7" key="2">
    <citation type="submission" date="2023-05" db="EMBL/GenBank/DDBJ databases">
        <authorList>
            <consortium name="Lawrence Berkeley National Laboratory"/>
            <person name="Steindorff A."/>
            <person name="Hensen N."/>
            <person name="Bonometti L."/>
            <person name="Westerberg I."/>
            <person name="Brannstrom I.O."/>
            <person name="Guillou S."/>
            <person name="Cros-Aarteil S."/>
            <person name="Calhoun S."/>
            <person name="Haridas S."/>
            <person name="Kuo A."/>
            <person name="Mondo S."/>
            <person name="Pangilinan J."/>
            <person name="Riley R."/>
            <person name="Labutti K."/>
            <person name="Andreopoulos B."/>
            <person name="Lipzen A."/>
            <person name="Chen C."/>
            <person name="Yanf M."/>
            <person name="Daum C."/>
            <person name="Ng V."/>
            <person name="Clum A."/>
            <person name="Ohm R."/>
            <person name="Martin F."/>
            <person name="Silar P."/>
            <person name="Natvig D."/>
            <person name="Lalanne C."/>
            <person name="Gautier V."/>
            <person name="Ament-Velasquez S.L."/>
            <person name="Kruys A."/>
            <person name="Hutchinson M.I."/>
            <person name="Powell A.J."/>
            <person name="Barry K."/>
            <person name="Miller A.N."/>
            <person name="Grigoriev I.V."/>
            <person name="Debuchy R."/>
            <person name="Gladieux P."/>
            <person name="Thoren M.H."/>
            <person name="Johannesson H."/>
        </authorList>
    </citation>
    <scope>NUCLEOTIDE SEQUENCE</scope>
    <source>
        <strain evidence="7">CBS 123565</strain>
    </source>
</reference>
<dbReference type="GO" id="GO:0098808">
    <property type="term" value="F:mRNA cap binding"/>
    <property type="evidence" value="ECO:0007669"/>
    <property type="project" value="UniProtKB-UniRule"/>
</dbReference>
<dbReference type="GO" id="GO:0002191">
    <property type="term" value="P:cap-dependent translational initiation"/>
    <property type="evidence" value="ECO:0007669"/>
    <property type="project" value="UniProtKB-UniRule"/>
</dbReference>
<comment type="subcellular location">
    <subcellularLocation>
        <location evidence="5">Cytoplasm</location>
    </subcellularLocation>
</comment>
<dbReference type="InterPro" id="IPR007783">
    <property type="entry name" value="eIF3d"/>
</dbReference>
<comment type="caution">
    <text evidence="7">The sequence shown here is derived from an EMBL/GenBank/DDBJ whole genome shotgun (WGS) entry which is preliminary data.</text>
</comment>
<dbReference type="GO" id="GO:0005852">
    <property type="term" value="C:eukaryotic translation initiation factor 3 complex"/>
    <property type="evidence" value="ECO:0007669"/>
    <property type="project" value="UniProtKB-UniRule"/>
</dbReference>
<dbReference type="Pfam" id="PF05091">
    <property type="entry name" value="eIF-3_zeta"/>
    <property type="match status" value="1"/>
</dbReference>
<evidence type="ECO:0000256" key="2">
    <source>
        <dbReference type="ARBA" id="ARBA00022540"/>
    </source>
</evidence>
<keyword evidence="4 5" id="KW-0648">Protein biosynthesis</keyword>
<evidence type="ECO:0000256" key="5">
    <source>
        <dbReference type="HAMAP-Rule" id="MF_03003"/>
    </source>
</evidence>
<comment type="domain">
    <text evidence="5">The RNA gate region regulates mRNA cap recognition to prevent promiscuous mRNA-binding before assembly of eif3d into the full eukaryotic translation initiation factor 3 (eIF-3) complex.</text>
</comment>
<evidence type="ECO:0000256" key="3">
    <source>
        <dbReference type="ARBA" id="ARBA00022884"/>
    </source>
</evidence>
<keyword evidence="1 5" id="KW-0963">Cytoplasm</keyword>
<dbReference type="HAMAP" id="MF_03003">
    <property type="entry name" value="eIF3d"/>
    <property type="match status" value="1"/>
</dbReference>
<proteinExistence type="inferred from homology"/>
<gene>
    <name evidence="7" type="ORF">BT67DRAFT_444505</name>
</gene>
<keyword evidence="3" id="KW-0694">RNA-binding</keyword>
<evidence type="ECO:0000313" key="8">
    <source>
        <dbReference type="Proteomes" id="UP001304895"/>
    </source>
</evidence>
<protein>
    <recommendedName>
        <fullName evidence="5">Eukaryotic translation initiation factor 3 subunit D</fullName>
        <shortName evidence="5">eIF3d</shortName>
    </recommendedName>
</protein>
<dbReference type="GO" id="GO:0016282">
    <property type="term" value="C:eukaryotic 43S preinitiation complex"/>
    <property type="evidence" value="ECO:0007669"/>
    <property type="project" value="UniProtKB-UniRule"/>
</dbReference>
<evidence type="ECO:0000313" key="7">
    <source>
        <dbReference type="EMBL" id="KAK4131707.1"/>
    </source>
</evidence>
<dbReference type="GO" id="GO:0003743">
    <property type="term" value="F:translation initiation factor activity"/>
    <property type="evidence" value="ECO:0007669"/>
    <property type="project" value="UniProtKB-UniRule"/>
</dbReference>
<reference evidence="7" key="1">
    <citation type="journal article" date="2023" name="Mol. Phylogenet. Evol.">
        <title>Genome-scale phylogeny and comparative genomics of the fungal order Sordariales.</title>
        <authorList>
            <person name="Hensen N."/>
            <person name="Bonometti L."/>
            <person name="Westerberg I."/>
            <person name="Brannstrom I.O."/>
            <person name="Guillou S."/>
            <person name="Cros-Aarteil S."/>
            <person name="Calhoun S."/>
            <person name="Haridas S."/>
            <person name="Kuo A."/>
            <person name="Mondo S."/>
            <person name="Pangilinan J."/>
            <person name="Riley R."/>
            <person name="LaButti K."/>
            <person name="Andreopoulos B."/>
            <person name="Lipzen A."/>
            <person name="Chen C."/>
            <person name="Yan M."/>
            <person name="Daum C."/>
            <person name="Ng V."/>
            <person name="Clum A."/>
            <person name="Steindorff A."/>
            <person name="Ohm R.A."/>
            <person name="Martin F."/>
            <person name="Silar P."/>
            <person name="Natvig D.O."/>
            <person name="Lalanne C."/>
            <person name="Gautier V."/>
            <person name="Ament-Velasquez S.L."/>
            <person name="Kruys A."/>
            <person name="Hutchinson M.I."/>
            <person name="Powell A.J."/>
            <person name="Barry K."/>
            <person name="Miller A.N."/>
            <person name="Grigoriev I.V."/>
            <person name="Debuchy R."/>
            <person name="Gladieux P."/>
            <person name="Hiltunen Thoren M."/>
            <person name="Johannesson H."/>
        </authorList>
    </citation>
    <scope>NUCLEOTIDE SEQUENCE</scope>
    <source>
        <strain evidence="7">CBS 123565</strain>
    </source>
</reference>
<comment type="function">
    <text evidence="5">mRNA cap-binding component of the eukaryotic translation initiation factor 3 (eIF-3) complex, which is involved in protein synthesis of a specialized repertoire of mRNAs and, together with other initiation factors, stimulates binding of mRNA and methionyl-tRNAi to the 40S ribosome. The eIF-3 complex specifically targets and initiates translation of a subset of mRNAs involved in cell proliferation. In the eIF-3 complex, eif3d specifically recognizes and binds the 7-methylguanosine cap of a subset of mRNAs.</text>
</comment>
<dbReference type="EMBL" id="MU853422">
    <property type="protein sequence ID" value="KAK4131707.1"/>
    <property type="molecule type" value="Genomic_DNA"/>
</dbReference>
<keyword evidence="8" id="KW-1185">Reference proteome</keyword>
<sequence length="583" mass="63994">MAAPPTGASALIDLINSLPDPDGTWGPPVTSETLLNGVPYAPFSKGDKLGRMADWTDGKDGRDGRGGRQQYNRNYRDQQVYGAGSASLFAAPAAEDEASFSVVSNVRDTAKTRFGRGAIFTRGRGQRGRGGQDTRGGGRGGQQFQRTGRGGQQFGGYSDRGGRGGARGGRRFGWKDYDKPQRNRDASINVKADWTLIEEIDYNRLSKLNLETDEGEDIDSYGFLHYYDRSYDKAPVKGAERKLAVLDRAMYNVTTSSDPVIQELADKDEATIFATDSILSMLMCAPRSVYPWDMVLVKQGNKVFLDKRDNAALDLATVNENAADAPLEASEGSKEVINQPPALADEATYINHNFATQVVVENQAAKVDMAHENPFYSASDETVPAASKAYKYRRFDLSTSEENPTYLIVRAELDAVQKNAINGEDQFVTIHALNEFDNKAQGSGGALDWRTKLVSQRGAVVATEMKNNSCKLARWTIQSILAKADVMKLGFVSRVSPKVNDKHVILGVVGWKPKDFANQMNLQLSNGWGIVRTIADMCLQREDGKYILVKDPNKSILRLYEVPAGGLDEDDDEPEMVAPVAEE</sequence>
<dbReference type="PIRSF" id="PIRSF016281">
    <property type="entry name" value="EIF-3_zeta"/>
    <property type="match status" value="1"/>
</dbReference>
<dbReference type="AlphaFoldDB" id="A0AAN6ZB28"/>
<comment type="subunit">
    <text evidence="5">Component of the eukaryotic translation initiation factor 3 (eIF-3) complex.</text>
</comment>